<dbReference type="SUPFAM" id="SSF56112">
    <property type="entry name" value="Protein kinase-like (PK-like)"/>
    <property type="match status" value="1"/>
</dbReference>
<evidence type="ECO:0000256" key="1">
    <source>
        <dbReference type="ARBA" id="ARBA00022605"/>
    </source>
</evidence>
<feature type="domain" description="Aminoglycoside phosphotransferase" evidence="8">
    <location>
        <begin position="27"/>
        <end position="258"/>
    </location>
</feature>
<evidence type="ECO:0000256" key="3">
    <source>
        <dbReference type="ARBA" id="ARBA00022697"/>
    </source>
</evidence>
<dbReference type="InterPro" id="IPR002575">
    <property type="entry name" value="Aminoglycoside_PTrfase"/>
</dbReference>
<dbReference type="NCBIfam" id="TIGR00938">
    <property type="entry name" value="thrB_alt"/>
    <property type="match status" value="1"/>
</dbReference>
<sequence>MAVFTPLDASEVEAFLARFDLGTLCELQGIASGIENTNYFVTTTRGRFVLTLFERLSAEQLPFYLRLMHHLAAHAIPVPDPMADREGHILHRIKDKPAALVTRLPGHSVMQPAAAHCAQIGRCLARMHLAARDYPLQQPNLRGLAWQQQTIPRVLPYMSADQRALIANELAHQTALAATSAHAGLPRGAVHADLFRDNALFENDRLTGVFDWYFAGVDSWIFDLAVALNDWCIDPPSGALESARTRALLDAYQRERPLQADERALLPDALRAAALRFWTSRLADYHLPRDAHLLTPHDPAHFERVLRQRVDAEQHLFAFA</sequence>
<dbReference type="Gene3D" id="3.90.1200.10">
    <property type="match status" value="1"/>
</dbReference>
<dbReference type="Gene3D" id="3.30.200.20">
    <property type="entry name" value="Phosphorylase Kinase, domain 1"/>
    <property type="match status" value="1"/>
</dbReference>
<dbReference type="NCBIfam" id="NF003558">
    <property type="entry name" value="PRK05231.1"/>
    <property type="match status" value="1"/>
</dbReference>
<dbReference type="InterPro" id="IPR011009">
    <property type="entry name" value="Kinase-like_dom_sf"/>
</dbReference>
<evidence type="ECO:0000256" key="5">
    <source>
        <dbReference type="ARBA" id="ARBA00022777"/>
    </source>
</evidence>
<dbReference type="EMBL" id="MLJW01000101">
    <property type="protein sequence ID" value="OIQ99882.1"/>
    <property type="molecule type" value="Genomic_DNA"/>
</dbReference>
<proteinExistence type="inferred from homology"/>
<dbReference type="PANTHER" id="PTHR21064">
    <property type="entry name" value="AMINOGLYCOSIDE PHOSPHOTRANSFERASE DOMAIN-CONTAINING PROTEIN-RELATED"/>
    <property type="match status" value="1"/>
</dbReference>
<dbReference type="CDD" id="cd05153">
    <property type="entry name" value="HomoserineK_II"/>
    <property type="match status" value="1"/>
</dbReference>
<evidence type="ECO:0000256" key="7">
    <source>
        <dbReference type="ARBA" id="ARBA00038240"/>
    </source>
</evidence>
<gene>
    <name evidence="9" type="primary">thrB_5</name>
    <name evidence="9" type="ORF">GALL_180890</name>
</gene>
<keyword evidence="3" id="KW-0791">Threonine biosynthesis</keyword>
<keyword evidence="1" id="KW-0028">Amino-acid biosynthesis</keyword>
<organism evidence="9">
    <name type="scientific">mine drainage metagenome</name>
    <dbReference type="NCBI Taxonomy" id="410659"/>
    <lineage>
        <taxon>unclassified sequences</taxon>
        <taxon>metagenomes</taxon>
        <taxon>ecological metagenomes</taxon>
    </lineage>
</organism>
<dbReference type="GO" id="GO:0004413">
    <property type="term" value="F:homoserine kinase activity"/>
    <property type="evidence" value="ECO:0007669"/>
    <property type="project" value="UniProtKB-EC"/>
</dbReference>
<evidence type="ECO:0000256" key="2">
    <source>
        <dbReference type="ARBA" id="ARBA00022679"/>
    </source>
</evidence>
<comment type="similarity">
    <text evidence="7">Belongs to the pseudomonas-type ThrB family.</text>
</comment>
<dbReference type="EC" id="2.7.1.39" evidence="9"/>
<dbReference type="InterPro" id="IPR050249">
    <property type="entry name" value="Pseudomonas-type_ThrB"/>
</dbReference>
<dbReference type="HAMAP" id="MF_00301">
    <property type="entry name" value="Homoser_kinase_2"/>
    <property type="match status" value="1"/>
</dbReference>
<keyword evidence="4" id="KW-0547">Nucleotide-binding</keyword>
<evidence type="ECO:0000256" key="4">
    <source>
        <dbReference type="ARBA" id="ARBA00022741"/>
    </source>
</evidence>
<protein>
    <submittedName>
        <fullName evidence="9">Homoserine kinase</fullName>
        <ecNumber evidence="9">2.7.1.39</ecNumber>
    </submittedName>
</protein>
<reference evidence="9" key="1">
    <citation type="submission" date="2016-10" db="EMBL/GenBank/DDBJ databases">
        <title>Sequence of Gallionella enrichment culture.</title>
        <authorList>
            <person name="Poehlein A."/>
            <person name="Muehling M."/>
            <person name="Daniel R."/>
        </authorList>
    </citation>
    <scope>NUCLEOTIDE SEQUENCE</scope>
</reference>
<comment type="caution">
    <text evidence="9">The sequence shown here is derived from an EMBL/GenBank/DDBJ whole genome shotgun (WGS) entry which is preliminary data.</text>
</comment>
<dbReference type="AlphaFoldDB" id="A0A1J5RW28"/>
<dbReference type="InterPro" id="IPR005280">
    <property type="entry name" value="Homoserine_kinase_II"/>
</dbReference>
<keyword evidence="5 9" id="KW-0418">Kinase</keyword>
<name>A0A1J5RW28_9ZZZZ</name>
<dbReference type="GO" id="GO:0005524">
    <property type="term" value="F:ATP binding"/>
    <property type="evidence" value="ECO:0007669"/>
    <property type="project" value="UniProtKB-KW"/>
</dbReference>
<keyword evidence="6" id="KW-0067">ATP-binding</keyword>
<evidence type="ECO:0000313" key="9">
    <source>
        <dbReference type="EMBL" id="OIQ99882.1"/>
    </source>
</evidence>
<evidence type="ECO:0000259" key="8">
    <source>
        <dbReference type="Pfam" id="PF01636"/>
    </source>
</evidence>
<evidence type="ECO:0000256" key="6">
    <source>
        <dbReference type="ARBA" id="ARBA00022840"/>
    </source>
</evidence>
<keyword evidence="2 9" id="KW-0808">Transferase</keyword>
<dbReference type="Pfam" id="PF01636">
    <property type="entry name" value="APH"/>
    <property type="match status" value="1"/>
</dbReference>
<dbReference type="GO" id="GO:0009088">
    <property type="term" value="P:threonine biosynthetic process"/>
    <property type="evidence" value="ECO:0007669"/>
    <property type="project" value="UniProtKB-KW"/>
</dbReference>
<dbReference type="PANTHER" id="PTHR21064:SF6">
    <property type="entry name" value="AMINOGLYCOSIDE PHOSPHOTRANSFERASE DOMAIN-CONTAINING PROTEIN"/>
    <property type="match status" value="1"/>
</dbReference>
<accession>A0A1J5RW28</accession>